<feature type="compositionally biased region" description="Polar residues" evidence="2">
    <location>
        <begin position="1"/>
        <end position="13"/>
    </location>
</feature>
<dbReference type="Pfam" id="PF13639">
    <property type="entry name" value="zf-RING_2"/>
    <property type="match status" value="1"/>
</dbReference>
<evidence type="ECO:0000313" key="4">
    <source>
        <dbReference type="EMBL" id="KAK4500822.1"/>
    </source>
</evidence>
<comment type="caution">
    <text evidence="4">The sequence shown here is derived from an EMBL/GenBank/DDBJ whole genome shotgun (WGS) entry which is preliminary data.</text>
</comment>
<gene>
    <name evidence="4" type="ORF">PRZ48_009014</name>
</gene>
<evidence type="ECO:0000256" key="1">
    <source>
        <dbReference type="PROSITE-ProRule" id="PRU00175"/>
    </source>
</evidence>
<feature type="compositionally biased region" description="Acidic residues" evidence="2">
    <location>
        <begin position="228"/>
        <end position="244"/>
    </location>
</feature>
<dbReference type="SUPFAM" id="SSF57850">
    <property type="entry name" value="RING/U-box"/>
    <property type="match status" value="1"/>
</dbReference>
<evidence type="ECO:0000259" key="3">
    <source>
        <dbReference type="PROSITE" id="PS50089"/>
    </source>
</evidence>
<feature type="domain" description="RING-type" evidence="3">
    <location>
        <begin position="153"/>
        <end position="191"/>
    </location>
</feature>
<proteinExistence type="predicted"/>
<reference evidence="4 5" key="1">
    <citation type="journal article" date="2023" name="G3 (Bethesda)">
        <title>A chromosome-level genome assembly of Zasmidium syzygii isolated from banana leaves.</title>
        <authorList>
            <person name="van Westerhoven A.C."/>
            <person name="Mehrabi R."/>
            <person name="Talebi R."/>
            <person name="Steentjes M.B.F."/>
            <person name="Corcolon B."/>
            <person name="Chong P.A."/>
            <person name="Kema G.H.J."/>
            <person name="Seidl M.F."/>
        </authorList>
    </citation>
    <scope>NUCLEOTIDE SEQUENCE [LARGE SCALE GENOMIC DNA]</scope>
    <source>
        <strain evidence="4 5">P124</strain>
    </source>
</reference>
<organism evidence="4 5">
    <name type="scientific">Zasmidium cellare</name>
    <name type="common">Wine cellar mold</name>
    <name type="synonym">Racodium cellare</name>
    <dbReference type="NCBI Taxonomy" id="395010"/>
    <lineage>
        <taxon>Eukaryota</taxon>
        <taxon>Fungi</taxon>
        <taxon>Dikarya</taxon>
        <taxon>Ascomycota</taxon>
        <taxon>Pezizomycotina</taxon>
        <taxon>Dothideomycetes</taxon>
        <taxon>Dothideomycetidae</taxon>
        <taxon>Mycosphaerellales</taxon>
        <taxon>Mycosphaerellaceae</taxon>
        <taxon>Zasmidium</taxon>
    </lineage>
</organism>
<dbReference type="PANTHER" id="PTHR23041:SF78">
    <property type="entry name" value="E3 UBIQUITIN-PROTEIN LIGASE RNF4"/>
    <property type="match status" value="1"/>
</dbReference>
<feature type="region of interest" description="Disordered" evidence="2">
    <location>
        <begin position="1"/>
        <end position="38"/>
    </location>
</feature>
<dbReference type="EMBL" id="JAXOVC010000006">
    <property type="protein sequence ID" value="KAK4500822.1"/>
    <property type="molecule type" value="Genomic_DNA"/>
</dbReference>
<feature type="region of interest" description="Disordered" evidence="2">
    <location>
        <begin position="205"/>
        <end position="244"/>
    </location>
</feature>
<feature type="compositionally biased region" description="Basic and acidic residues" evidence="2">
    <location>
        <begin position="205"/>
        <end position="227"/>
    </location>
</feature>
<protein>
    <recommendedName>
        <fullName evidence="3">RING-type domain-containing protein</fullName>
    </recommendedName>
</protein>
<sequence>MPDPQSTINHDQQATAPSSSESCEESAPEAVNSEVSLSSPLSTPHIRAIMRIPDSHVARMPALTLRELLLHGIFVDADGGLGLPMGPWPLERLVGDETTPEAHTILAPGAGVPAPAPWNLPPRRPIIERYYFINMQELREARNRLEQLEGGQCKICLEALHEPVETKCGHIFGRDCIVKVVEEQQSCPMCRYPLRSLDDVRVLKESLSKREEAEERRNEEERQRMEMEVETEPEATGEEMDTGP</sequence>
<dbReference type="InterPro" id="IPR047134">
    <property type="entry name" value="RNF4"/>
</dbReference>
<dbReference type="InterPro" id="IPR013083">
    <property type="entry name" value="Znf_RING/FYVE/PHD"/>
</dbReference>
<dbReference type="SMART" id="SM00184">
    <property type="entry name" value="RING"/>
    <property type="match status" value="1"/>
</dbReference>
<evidence type="ECO:0000313" key="5">
    <source>
        <dbReference type="Proteomes" id="UP001305779"/>
    </source>
</evidence>
<dbReference type="PROSITE" id="PS50089">
    <property type="entry name" value="ZF_RING_2"/>
    <property type="match status" value="1"/>
</dbReference>
<dbReference type="Gene3D" id="3.30.40.10">
    <property type="entry name" value="Zinc/RING finger domain, C3HC4 (zinc finger)"/>
    <property type="match status" value="1"/>
</dbReference>
<keyword evidence="1" id="KW-0863">Zinc-finger</keyword>
<keyword evidence="1" id="KW-0479">Metal-binding</keyword>
<dbReference type="PANTHER" id="PTHR23041">
    <property type="entry name" value="RING FINGER DOMAIN-CONTAINING"/>
    <property type="match status" value="1"/>
</dbReference>
<keyword evidence="5" id="KW-1185">Reference proteome</keyword>
<dbReference type="Proteomes" id="UP001305779">
    <property type="component" value="Unassembled WGS sequence"/>
</dbReference>
<keyword evidence="1" id="KW-0862">Zinc</keyword>
<dbReference type="InterPro" id="IPR001841">
    <property type="entry name" value="Znf_RING"/>
</dbReference>
<name>A0ABR0EH28_ZASCE</name>
<evidence type="ECO:0000256" key="2">
    <source>
        <dbReference type="SAM" id="MobiDB-lite"/>
    </source>
</evidence>
<accession>A0ABR0EH28</accession>